<dbReference type="NCBIfam" id="TIGR00377">
    <property type="entry name" value="ant_ant_sig"/>
    <property type="match status" value="1"/>
</dbReference>
<feature type="domain" description="STAS" evidence="3">
    <location>
        <begin position="21"/>
        <end position="110"/>
    </location>
</feature>
<dbReference type="InterPro" id="IPR036513">
    <property type="entry name" value="STAS_dom_sf"/>
</dbReference>
<dbReference type="Proteomes" id="UP000043764">
    <property type="component" value="Unassembled WGS sequence"/>
</dbReference>
<dbReference type="STRING" id="481446.NIT7645_03360"/>
<organism evidence="4 5">
    <name type="scientific">Phaeobacter italicus</name>
    <dbReference type="NCBI Taxonomy" id="481446"/>
    <lineage>
        <taxon>Bacteria</taxon>
        <taxon>Pseudomonadati</taxon>
        <taxon>Pseudomonadota</taxon>
        <taxon>Alphaproteobacteria</taxon>
        <taxon>Rhodobacterales</taxon>
        <taxon>Roseobacteraceae</taxon>
        <taxon>Phaeobacter</taxon>
    </lineage>
</organism>
<evidence type="ECO:0000259" key="3">
    <source>
        <dbReference type="PROSITE" id="PS50801"/>
    </source>
</evidence>
<dbReference type="InterPro" id="IPR003658">
    <property type="entry name" value="Anti-sigma_ant"/>
</dbReference>
<dbReference type="GeneID" id="78398940"/>
<dbReference type="OrthoDB" id="9796076at2"/>
<dbReference type="EMBL" id="CVRL01000041">
    <property type="protein sequence ID" value="CRL12552.1"/>
    <property type="molecule type" value="Genomic_DNA"/>
</dbReference>
<comment type="similarity">
    <text evidence="1 2">Belongs to the anti-sigma-factor antagonist family.</text>
</comment>
<evidence type="ECO:0000256" key="2">
    <source>
        <dbReference type="RuleBase" id="RU003749"/>
    </source>
</evidence>
<dbReference type="PROSITE" id="PS50801">
    <property type="entry name" value="STAS"/>
    <property type="match status" value="1"/>
</dbReference>
<dbReference type="Gene3D" id="3.30.750.24">
    <property type="entry name" value="STAS domain"/>
    <property type="match status" value="1"/>
</dbReference>
<dbReference type="GO" id="GO:0043856">
    <property type="term" value="F:anti-sigma factor antagonist activity"/>
    <property type="evidence" value="ECO:0007669"/>
    <property type="project" value="InterPro"/>
</dbReference>
<dbReference type="CDD" id="cd07043">
    <property type="entry name" value="STAS_anti-anti-sigma_factors"/>
    <property type="match status" value="1"/>
</dbReference>
<protein>
    <recommendedName>
        <fullName evidence="2">Anti-sigma factor antagonist</fullName>
    </recommendedName>
</protein>
<dbReference type="InterPro" id="IPR002645">
    <property type="entry name" value="STAS_dom"/>
</dbReference>
<sequence>MSLTSTTADGTQIVTVNAERIDAAMAIQFKEDMRSTTENGPDRVILDLSEVKFIDSSGLGAIVAAMKQLGQGRKLDLAGLTPMVDKVFRLTRMDTVFDLYPSLPDAQAVNRVES</sequence>
<proteinExistence type="inferred from homology"/>
<dbReference type="PANTHER" id="PTHR33495:SF2">
    <property type="entry name" value="ANTI-SIGMA FACTOR ANTAGONIST TM_1081-RELATED"/>
    <property type="match status" value="1"/>
</dbReference>
<dbReference type="SUPFAM" id="SSF52091">
    <property type="entry name" value="SpoIIaa-like"/>
    <property type="match status" value="1"/>
</dbReference>
<reference evidence="4 5" key="1">
    <citation type="submission" date="2015-05" db="EMBL/GenBank/DDBJ databases">
        <authorList>
            <person name="Rodrigo-Torres Lidia"/>
            <person name="Arahal R.David."/>
        </authorList>
    </citation>
    <scope>NUCLEOTIDE SEQUENCE [LARGE SCALE GENOMIC DNA]</scope>
    <source>
        <strain evidence="4 5">CECT 7321</strain>
    </source>
</reference>
<dbReference type="Pfam" id="PF01740">
    <property type="entry name" value="STAS"/>
    <property type="match status" value="1"/>
</dbReference>
<accession>A0A0H5D5U0</accession>
<keyword evidence="5" id="KW-1185">Reference proteome</keyword>
<evidence type="ECO:0000313" key="5">
    <source>
        <dbReference type="Proteomes" id="UP000043764"/>
    </source>
</evidence>
<gene>
    <name evidence="4" type="ORF">NIT7321_03430</name>
</gene>
<evidence type="ECO:0000313" key="4">
    <source>
        <dbReference type="EMBL" id="CRL12552.1"/>
    </source>
</evidence>
<name>A0A0H5D5U0_9RHOB</name>
<dbReference type="AlphaFoldDB" id="A0A0H5D5U0"/>
<evidence type="ECO:0000256" key="1">
    <source>
        <dbReference type="ARBA" id="ARBA00009013"/>
    </source>
</evidence>
<dbReference type="PANTHER" id="PTHR33495">
    <property type="entry name" value="ANTI-SIGMA FACTOR ANTAGONIST TM_1081-RELATED-RELATED"/>
    <property type="match status" value="1"/>
</dbReference>
<dbReference type="RefSeq" id="WP_008559381.1">
    <property type="nucleotide sequence ID" value="NZ_BSKQ01000001.1"/>
</dbReference>